<accession>A0A5U7RSA7</accession>
<protein>
    <submittedName>
        <fullName evidence="1">Uncharacterized protein</fullName>
    </submittedName>
</protein>
<name>A0A5U7RSA7_SALER</name>
<reference evidence="1" key="1">
    <citation type="submission" date="2018-07" db="EMBL/GenBank/DDBJ databases">
        <authorList>
            <consortium name="PulseNet: The National Subtyping Network for Foodborne Disease Surveillance"/>
            <person name="Tarr C.L."/>
            <person name="Trees E."/>
            <person name="Katz L.S."/>
            <person name="Carleton-Romer H.A."/>
            <person name="Stroika S."/>
            <person name="Kucerova Z."/>
            <person name="Roache K.F."/>
            <person name="Sabol A.L."/>
            <person name="Besser J."/>
            <person name="Gerner-Smidt P."/>
        </authorList>
    </citation>
    <scope>NUCLEOTIDE SEQUENCE</scope>
    <source>
        <strain evidence="1">PNUSAS007347</strain>
    </source>
</reference>
<comment type="caution">
    <text evidence="1">The sequence shown here is derived from an EMBL/GenBank/DDBJ whole genome shotgun (WGS) entry which is preliminary data.</text>
</comment>
<proteinExistence type="predicted"/>
<dbReference type="EMBL" id="AAGSMQ010000046">
    <property type="protein sequence ID" value="EBR5103428.1"/>
    <property type="molecule type" value="Genomic_DNA"/>
</dbReference>
<dbReference type="AlphaFoldDB" id="A0A5U7RSA7"/>
<evidence type="ECO:0000313" key="1">
    <source>
        <dbReference type="EMBL" id="EBR5103428.1"/>
    </source>
</evidence>
<organism evidence="1">
    <name type="scientific">Salmonella enterica</name>
    <name type="common">Salmonella choleraesuis</name>
    <dbReference type="NCBI Taxonomy" id="28901"/>
    <lineage>
        <taxon>Bacteria</taxon>
        <taxon>Pseudomonadati</taxon>
        <taxon>Pseudomonadota</taxon>
        <taxon>Gammaproteobacteria</taxon>
        <taxon>Enterobacterales</taxon>
        <taxon>Enterobacteriaceae</taxon>
        <taxon>Salmonella</taxon>
    </lineage>
</organism>
<gene>
    <name evidence="1" type="ORF">B2O45_25370</name>
</gene>
<sequence length="301" mass="34068">MGNKTYDEFINNLWAYESSVDPDKQEYYNTNWNNPVIDSYPQVEYPGRVIRDGDTGNPKEQYNLTIEQYFSAIGIVDLYDPTELSPDWKKIQASVVNYLGFVGFQFQESDLQTLGYYNFETEIIEEIEYPKHYVDVDVSHWKGGVQQYLETDPKVVSEPTVVTDVVHYVDSNFTGKHEISSVQDFMDPDKHIFIIKDHFENKHDGIANGLAEYGKTIDDFLGTIVTWDGLIPSVSPPPGGRDNNVTITMSGLLAGAHLRGAEGVVSMLIDHKNPADESGTYLLQYVQDYAGYDTPFGNDVR</sequence>